<dbReference type="InterPro" id="IPR001375">
    <property type="entry name" value="Peptidase_S9_cat"/>
</dbReference>
<evidence type="ECO:0000256" key="3">
    <source>
        <dbReference type="ARBA" id="ARBA00022801"/>
    </source>
</evidence>
<proteinExistence type="inferred from homology"/>
<comment type="caution">
    <text evidence="10">The sequence shown here is derived from an EMBL/GenBank/DDBJ whole genome shotgun (WGS) entry which is preliminary data.</text>
</comment>
<sequence length="656" mass="76522">MKKQLIKINDLYNIKFIRELSLSRDGKQIAFTIEWMNKKENKYFSNLYVIKPDGKKIKYVGGNRDIKKPKWSPDGKYISFIMPEKEEQNIWLIRSDGGEAFALTKAKGYFGNYEWSPDSKCIYCEFTEKKEDKERQPDKKKPPLYRYIKRPWYKVDGMGFLPDEKSHIWKINARSGRMKQLTFGLNGDYEPTISSDNKKLLYISNRNDPLEERLLYSDLYSLDLSSLKEKRIPTPAGPKELPVFSPDSKRIAYIGREHPDRFDGWRKHDLWIVGLKGGRATKLTGSFDRSFGSLYVDDLGHYATSKPVFSADGRFVYHNIVDQGRVRLFAVDIVKKKVLKVCGNDEIVYAFDHDGNGVFALAISQFNDPGNIFLLKEGKLIKMTDINHSLQKQRRFARPEEFWFRGDDGDMIQGWIMKPPNFNAKKKYPMIVQIHGGPHAAYGFSLFHEFQVLAANGYIVFYSNPHGSQGYGEKFAKALHKRWGIPDSKDILKAIRSLTKNRFIDKKRMGVMGGSYGGYMTNWLIGHTNIFKAAVTMRSVTNMLTFYSHDFGFAMNHEFKGPWWEKNNFKFYWDMSPLKYVTKMKTPLLIIHSEEDHRCPITQAEELFVALKILKRDVEMVRFPMESHGLSRHGSPRRREKRLEFIVKFIDRYLKK</sequence>
<dbReference type="EMBL" id="MEUM01000065">
    <property type="protein sequence ID" value="OGC42447.1"/>
    <property type="molecule type" value="Genomic_DNA"/>
</dbReference>
<accession>A0A1F4UBZ9</accession>
<dbReference type="Gene3D" id="3.40.50.1820">
    <property type="entry name" value="alpha/beta hydrolase"/>
    <property type="match status" value="1"/>
</dbReference>
<evidence type="ECO:0000256" key="5">
    <source>
        <dbReference type="ARBA" id="ARBA00022990"/>
    </source>
</evidence>
<evidence type="ECO:0000256" key="1">
    <source>
        <dbReference type="ARBA" id="ARBA00010040"/>
    </source>
</evidence>
<gene>
    <name evidence="10" type="ORF">A2Y85_04375</name>
</gene>
<evidence type="ECO:0000313" key="10">
    <source>
        <dbReference type="EMBL" id="OGC42447.1"/>
    </source>
</evidence>
<dbReference type="SUPFAM" id="SSF53474">
    <property type="entry name" value="alpha/beta-Hydrolases"/>
    <property type="match status" value="1"/>
</dbReference>
<dbReference type="InterPro" id="IPR011659">
    <property type="entry name" value="WD40"/>
</dbReference>
<comment type="similarity">
    <text evidence="1">Belongs to the peptidase S9C family.</text>
</comment>
<dbReference type="PANTHER" id="PTHR42776">
    <property type="entry name" value="SERINE PEPTIDASE S9 FAMILY MEMBER"/>
    <property type="match status" value="1"/>
</dbReference>
<evidence type="ECO:0000256" key="6">
    <source>
        <dbReference type="ARBA" id="ARBA00032284"/>
    </source>
</evidence>
<protein>
    <recommendedName>
        <fullName evidence="7">Acyl-peptide hydrolase</fullName>
    </recommendedName>
    <alternativeName>
        <fullName evidence="6">Acylaminoacyl-peptidase</fullName>
    </alternativeName>
</protein>
<evidence type="ECO:0000259" key="9">
    <source>
        <dbReference type="Pfam" id="PF00326"/>
    </source>
</evidence>
<dbReference type="InterPro" id="IPR029058">
    <property type="entry name" value="AB_hydrolase_fold"/>
</dbReference>
<name>A0A1F4UBZ9_UNCW3</name>
<dbReference type="Proteomes" id="UP000177025">
    <property type="component" value="Unassembled WGS sequence"/>
</dbReference>
<keyword evidence="4" id="KW-0720">Serine protease</keyword>
<dbReference type="InterPro" id="IPR002471">
    <property type="entry name" value="Pept_S9_AS"/>
</dbReference>
<evidence type="ECO:0000256" key="8">
    <source>
        <dbReference type="ARBA" id="ARBA00045885"/>
    </source>
</evidence>
<comment type="function">
    <text evidence="8">This enzyme catalyzes the hydrolysis of the N-terminal peptide bond of an N-acetylated peptide to generate an N-acetylated amino acid and a peptide with a free N-terminus. It preferentially cleaves off Ac-Ala, Ac-Met and Ac-Ser. Also, involved in the degradation of oxidized and glycated proteins.</text>
</comment>
<dbReference type="GO" id="GO:0006508">
    <property type="term" value="P:proteolysis"/>
    <property type="evidence" value="ECO:0007669"/>
    <property type="project" value="UniProtKB-KW"/>
</dbReference>
<keyword evidence="3" id="KW-0378">Hydrolase</keyword>
<evidence type="ECO:0000313" key="11">
    <source>
        <dbReference type="Proteomes" id="UP000177025"/>
    </source>
</evidence>
<dbReference type="FunFam" id="3.40.50.1820:FF:000028">
    <property type="entry name" value="S9 family peptidase"/>
    <property type="match status" value="1"/>
</dbReference>
<dbReference type="Pfam" id="PF07676">
    <property type="entry name" value="PD40"/>
    <property type="match status" value="2"/>
</dbReference>
<feature type="domain" description="Peptidase S9 prolyl oligopeptidase catalytic" evidence="9">
    <location>
        <begin position="445"/>
        <end position="655"/>
    </location>
</feature>
<evidence type="ECO:0000256" key="7">
    <source>
        <dbReference type="ARBA" id="ARBA00032596"/>
    </source>
</evidence>
<reference evidence="10 11" key="1">
    <citation type="journal article" date="2016" name="Nat. Commun.">
        <title>Thousands of microbial genomes shed light on interconnected biogeochemical processes in an aquifer system.</title>
        <authorList>
            <person name="Anantharaman K."/>
            <person name="Brown C.T."/>
            <person name="Hug L.A."/>
            <person name="Sharon I."/>
            <person name="Castelle C.J."/>
            <person name="Probst A.J."/>
            <person name="Thomas B.C."/>
            <person name="Singh A."/>
            <person name="Wilkins M.J."/>
            <person name="Karaoz U."/>
            <person name="Brodie E.L."/>
            <person name="Williams K.H."/>
            <person name="Hubbard S.S."/>
            <person name="Banfield J.F."/>
        </authorList>
    </citation>
    <scope>NUCLEOTIDE SEQUENCE [LARGE SCALE GENOMIC DNA]</scope>
</reference>
<dbReference type="SUPFAM" id="SSF82171">
    <property type="entry name" value="DPP6 N-terminal domain-like"/>
    <property type="match status" value="1"/>
</dbReference>
<keyword evidence="5" id="KW-0007">Acetylation</keyword>
<dbReference type="PROSITE" id="PS00708">
    <property type="entry name" value="PRO_ENDOPEP_SER"/>
    <property type="match status" value="1"/>
</dbReference>
<dbReference type="GO" id="GO:0004252">
    <property type="term" value="F:serine-type endopeptidase activity"/>
    <property type="evidence" value="ECO:0007669"/>
    <property type="project" value="InterPro"/>
</dbReference>
<dbReference type="Gene3D" id="2.120.10.30">
    <property type="entry name" value="TolB, C-terminal domain"/>
    <property type="match status" value="2"/>
</dbReference>
<organism evidence="10 11">
    <name type="scientific">candidate division WOR-3 bacterium RBG_13_43_14</name>
    <dbReference type="NCBI Taxonomy" id="1802590"/>
    <lineage>
        <taxon>Bacteria</taxon>
        <taxon>Bacteria division WOR-3</taxon>
    </lineage>
</organism>
<dbReference type="Pfam" id="PF00326">
    <property type="entry name" value="Peptidase_S9"/>
    <property type="match status" value="1"/>
</dbReference>
<evidence type="ECO:0000256" key="2">
    <source>
        <dbReference type="ARBA" id="ARBA00022670"/>
    </source>
</evidence>
<dbReference type="AlphaFoldDB" id="A0A1F4UBZ9"/>
<dbReference type="InterPro" id="IPR011042">
    <property type="entry name" value="6-blade_b-propeller_TolB-like"/>
</dbReference>
<keyword evidence="2" id="KW-0645">Protease</keyword>
<dbReference type="PANTHER" id="PTHR42776:SF27">
    <property type="entry name" value="DIPEPTIDYL PEPTIDASE FAMILY MEMBER 6"/>
    <property type="match status" value="1"/>
</dbReference>
<evidence type="ECO:0000256" key="4">
    <source>
        <dbReference type="ARBA" id="ARBA00022825"/>
    </source>
</evidence>